<evidence type="ECO:0008006" key="4">
    <source>
        <dbReference type="Google" id="ProtNLM"/>
    </source>
</evidence>
<sequence>MKKIGLIACGLSALLLAGCATPYDTDRDSFWSFGKGFEVTPLAQDTWQISFIGNENTDRTLARNYLLHKAAELAQGAGYPYFALRGEQNFRDQTGSSTGFGYSSNDFLYGIGSTISETTVMVEVIGMNEKPADSNLPVYESDFILKNVDVNS</sequence>
<proteinExistence type="predicted"/>
<dbReference type="Proteomes" id="UP000031278">
    <property type="component" value="Unassembled WGS sequence"/>
</dbReference>
<dbReference type="NCBIfam" id="NF047637">
    <property type="entry name" value="lipo_CC0125"/>
    <property type="match status" value="1"/>
</dbReference>
<accession>A0A0B9H3E3</accession>
<organism evidence="2 3">
    <name type="scientific">Photobacterium gaetbulicola</name>
    <dbReference type="NCBI Taxonomy" id="1295392"/>
    <lineage>
        <taxon>Bacteria</taxon>
        <taxon>Pseudomonadati</taxon>
        <taxon>Pseudomonadota</taxon>
        <taxon>Gammaproteobacteria</taxon>
        <taxon>Vibrionales</taxon>
        <taxon>Vibrionaceae</taxon>
        <taxon>Photobacterium</taxon>
    </lineage>
</organism>
<dbReference type="EMBL" id="JWLZ01000010">
    <property type="protein sequence ID" value="KHT65436.1"/>
    <property type="molecule type" value="Genomic_DNA"/>
</dbReference>
<feature type="signal peptide" evidence="1">
    <location>
        <begin position="1"/>
        <end position="22"/>
    </location>
</feature>
<evidence type="ECO:0000313" key="3">
    <source>
        <dbReference type="Proteomes" id="UP000031278"/>
    </source>
</evidence>
<dbReference type="AlphaFoldDB" id="A0A0B9H3E3"/>
<dbReference type="RefSeq" id="WP_039456811.1">
    <property type="nucleotide sequence ID" value="NZ_JWLZ01000010.1"/>
</dbReference>
<evidence type="ECO:0000256" key="1">
    <source>
        <dbReference type="SAM" id="SignalP"/>
    </source>
</evidence>
<name>A0A0B9H3E3_9GAMM</name>
<dbReference type="PROSITE" id="PS51257">
    <property type="entry name" value="PROKAR_LIPOPROTEIN"/>
    <property type="match status" value="1"/>
</dbReference>
<gene>
    <name evidence="2" type="ORF">RJ45_01290</name>
</gene>
<protein>
    <recommendedName>
        <fullName evidence="4">Lipoprotein</fullName>
    </recommendedName>
</protein>
<comment type="caution">
    <text evidence="2">The sequence shown here is derived from an EMBL/GenBank/DDBJ whole genome shotgun (WGS) entry which is preliminary data.</text>
</comment>
<evidence type="ECO:0000313" key="2">
    <source>
        <dbReference type="EMBL" id="KHT65436.1"/>
    </source>
</evidence>
<reference evidence="2 3" key="1">
    <citation type="submission" date="2014-12" db="EMBL/GenBank/DDBJ databases">
        <title>Genome sequencing of Photobacterium gaetbulicola AD005a.</title>
        <authorList>
            <person name="Adrian T.G.S."/>
            <person name="Chan K.G."/>
        </authorList>
    </citation>
    <scope>NUCLEOTIDE SEQUENCE [LARGE SCALE GENOMIC DNA]</scope>
    <source>
        <strain evidence="2 3">AD005a</strain>
    </source>
</reference>
<feature type="chain" id="PRO_5002128314" description="Lipoprotein" evidence="1">
    <location>
        <begin position="23"/>
        <end position="152"/>
    </location>
</feature>
<keyword evidence="1" id="KW-0732">Signal</keyword>